<gene>
    <name evidence="2" type="ORF">LCGC14_2939760</name>
</gene>
<reference evidence="2" key="1">
    <citation type="journal article" date="2015" name="Nature">
        <title>Complex archaea that bridge the gap between prokaryotes and eukaryotes.</title>
        <authorList>
            <person name="Spang A."/>
            <person name="Saw J.H."/>
            <person name="Jorgensen S.L."/>
            <person name="Zaremba-Niedzwiedzka K."/>
            <person name="Martijn J."/>
            <person name="Lind A.E."/>
            <person name="van Eijk R."/>
            <person name="Schleper C."/>
            <person name="Guy L."/>
            <person name="Ettema T.J."/>
        </authorList>
    </citation>
    <scope>NUCLEOTIDE SEQUENCE</scope>
</reference>
<feature type="transmembrane region" description="Helical" evidence="1">
    <location>
        <begin position="181"/>
        <end position="203"/>
    </location>
</feature>
<protein>
    <recommendedName>
        <fullName evidence="3">Type II secretion system protein GspF domain-containing protein</fullName>
    </recommendedName>
</protein>
<evidence type="ECO:0008006" key="3">
    <source>
        <dbReference type="Google" id="ProtNLM"/>
    </source>
</evidence>
<keyword evidence="1" id="KW-0812">Transmembrane</keyword>
<dbReference type="EMBL" id="LAZR01058933">
    <property type="protein sequence ID" value="KKK68868.1"/>
    <property type="molecule type" value="Genomic_DNA"/>
</dbReference>
<keyword evidence="1" id="KW-0472">Membrane</keyword>
<accession>A0A0F8XJ18</accession>
<feature type="transmembrane region" description="Helical" evidence="1">
    <location>
        <begin position="136"/>
        <end position="160"/>
    </location>
</feature>
<comment type="caution">
    <text evidence="2">The sequence shown here is derived from an EMBL/GenBank/DDBJ whole genome shotgun (WGS) entry which is preliminary data.</text>
</comment>
<name>A0A0F8XJ18_9ZZZZ</name>
<evidence type="ECO:0000313" key="2">
    <source>
        <dbReference type="EMBL" id="KKK68868.1"/>
    </source>
</evidence>
<keyword evidence="1" id="KW-1133">Transmembrane helix</keyword>
<evidence type="ECO:0000256" key="1">
    <source>
        <dbReference type="SAM" id="Phobius"/>
    </source>
</evidence>
<dbReference type="AlphaFoldDB" id="A0A0F8XJ18"/>
<proteinExistence type="predicted"/>
<sequence>ITQMGMSVEKAIFDSRRGAIIHYPSDLIATSMRILIESSKKGLKIAAISMMSISEYVKNIHKITLRLKDMLAEVISDMKSTMSFLAPLLSGIVVGLAAMITTILSRLRISEIQGEGAANLGAILNIFEVTKMIPPYFLQIIIGIYLIQINFILTRTLVTVDSGEDKLQRTSETGKNLMKGIMLFFFTALLTTIALFILTFVVMGNLV</sequence>
<feature type="transmembrane region" description="Helical" evidence="1">
    <location>
        <begin position="84"/>
        <end position="104"/>
    </location>
</feature>
<organism evidence="2">
    <name type="scientific">marine sediment metagenome</name>
    <dbReference type="NCBI Taxonomy" id="412755"/>
    <lineage>
        <taxon>unclassified sequences</taxon>
        <taxon>metagenomes</taxon>
        <taxon>ecological metagenomes</taxon>
    </lineage>
</organism>
<feature type="non-terminal residue" evidence="2">
    <location>
        <position position="1"/>
    </location>
</feature>